<proteinExistence type="predicted"/>
<comment type="caution">
    <text evidence="2">The sequence shown here is derived from an EMBL/GenBank/DDBJ whole genome shotgun (WGS) entry which is preliminary data.</text>
</comment>
<feature type="compositionally biased region" description="Acidic residues" evidence="1">
    <location>
        <begin position="35"/>
        <end position="47"/>
    </location>
</feature>
<reference evidence="2 3" key="1">
    <citation type="submission" date="2021-02" db="EMBL/GenBank/DDBJ databases">
        <title>Genome assembly of Pseudopithomyces chartarum.</title>
        <authorList>
            <person name="Jauregui R."/>
            <person name="Singh J."/>
            <person name="Voisey C."/>
        </authorList>
    </citation>
    <scope>NUCLEOTIDE SEQUENCE [LARGE SCALE GENOMIC DNA]</scope>
    <source>
        <strain evidence="2 3">AGR01</strain>
    </source>
</reference>
<dbReference type="Proteomes" id="UP001280581">
    <property type="component" value="Unassembled WGS sequence"/>
</dbReference>
<name>A0AAN6LYL6_9PLEO</name>
<sequence>MSSSGIFKMVEVGGTLRRVEEFIIELTPPSSPELSDYDTDSELESEEEIENYSLDGFESSSSYVTARSCSSSRTFLTSLSRQNSQTDIHGDAQQVEHHPEPQSQRDLDVQPEPEVQNEHEVQQEPADQYEEPSPLFQPLEALRVAILEQQSPRIIEGIRQVILNYLHREVATLADVQLLVPKYSYDTGITNKLVTNLGYNCTGIRIPEAKMTLIREYLFTSAEKIPPAPMSPQYWRFQLFSNHPYRLLDAVEAKCKQFRRGMVSNRRSQQITHRQQLRAEAAEAPQHRLTRRQIEDQIKEFPLHMQIPAEIPDLLPIGASSAAEIYLKIHGFSWAETEALGDSTRPYRRLIPVGDPVELESQSKYFAYTKTIFLYGRRAHKNRNGTIRPTKPDRPSLPPASAYRIRPRVDTSRIPQFNQRGSRFASTRQSFESIDLRHNGTAGRRQIVVRLPPRETVTAAPPARISSPRANAVAIPRNLPIRSTRARSTSTTQDGLHGRQEQKSNSDNE</sequence>
<feature type="compositionally biased region" description="Basic and acidic residues" evidence="1">
    <location>
        <begin position="88"/>
        <end position="108"/>
    </location>
</feature>
<protein>
    <submittedName>
        <fullName evidence="2">Uncharacterized protein</fullName>
    </submittedName>
</protein>
<evidence type="ECO:0000313" key="3">
    <source>
        <dbReference type="Proteomes" id="UP001280581"/>
    </source>
</evidence>
<organism evidence="2 3">
    <name type="scientific">Pseudopithomyces chartarum</name>
    <dbReference type="NCBI Taxonomy" id="1892770"/>
    <lineage>
        <taxon>Eukaryota</taxon>
        <taxon>Fungi</taxon>
        <taxon>Dikarya</taxon>
        <taxon>Ascomycota</taxon>
        <taxon>Pezizomycotina</taxon>
        <taxon>Dothideomycetes</taxon>
        <taxon>Pleosporomycetidae</taxon>
        <taxon>Pleosporales</taxon>
        <taxon>Massarineae</taxon>
        <taxon>Didymosphaeriaceae</taxon>
        <taxon>Pseudopithomyces</taxon>
    </lineage>
</organism>
<keyword evidence="3" id="KW-1185">Reference proteome</keyword>
<dbReference type="EMBL" id="WVTA01000005">
    <property type="protein sequence ID" value="KAK3209596.1"/>
    <property type="molecule type" value="Genomic_DNA"/>
</dbReference>
<dbReference type="AlphaFoldDB" id="A0AAN6LYL6"/>
<gene>
    <name evidence="2" type="ORF">GRF29_44g86936</name>
</gene>
<feature type="region of interest" description="Disordered" evidence="1">
    <location>
        <begin position="476"/>
        <end position="509"/>
    </location>
</feature>
<feature type="region of interest" description="Disordered" evidence="1">
    <location>
        <begin position="78"/>
        <end position="128"/>
    </location>
</feature>
<feature type="region of interest" description="Disordered" evidence="1">
    <location>
        <begin position="27"/>
        <end position="47"/>
    </location>
</feature>
<accession>A0AAN6LYL6</accession>
<feature type="compositionally biased region" description="Basic and acidic residues" evidence="1">
    <location>
        <begin position="496"/>
        <end position="509"/>
    </location>
</feature>
<evidence type="ECO:0000256" key="1">
    <source>
        <dbReference type="SAM" id="MobiDB-lite"/>
    </source>
</evidence>
<feature type="compositionally biased region" description="Low complexity" evidence="1">
    <location>
        <begin position="482"/>
        <end position="492"/>
    </location>
</feature>
<evidence type="ECO:0000313" key="2">
    <source>
        <dbReference type="EMBL" id="KAK3209596.1"/>
    </source>
</evidence>